<dbReference type="GO" id="GO:0046872">
    <property type="term" value="F:metal ion binding"/>
    <property type="evidence" value="ECO:0007669"/>
    <property type="project" value="UniProtKB-KW"/>
</dbReference>
<keyword evidence="2 4" id="KW-0479">Metal-binding</keyword>
<evidence type="ECO:0000256" key="3">
    <source>
        <dbReference type="ARBA" id="ARBA00022801"/>
    </source>
</evidence>
<evidence type="ECO:0000256" key="2">
    <source>
        <dbReference type="ARBA" id="ARBA00022723"/>
    </source>
</evidence>
<dbReference type="PROSITE" id="PS01091">
    <property type="entry name" value="TATD_3"/>
    <property type="match status" value="1"/>
</dbReference>
<proteinExistence type="inferred from homology"/>
<comment type="similarity">
    <text evidence="1">Belongs to the metallo-dependent hydrolases superfamily. TatD-type hydrolase family.</text>
</comment>
<evidence type="ECO:0000313" key="5">
    <source>
        <dbReference type="EMBL" id="BBG30718.1"/>
    </source>
</evidence>
<feature type="binding site" evidence="4">
    <location>
        <position position="113"/>
    </location>
    <ligand>
        <name>a divalent metal cation</name>
        <dbReference type="ChEBI" id="CHEBI:60240"/>
        <label>1</label>
    </ligand>
</feature>
<feature type="binding site" evidence="4">
    <location>
        <position position="179"/>
    </location>
    <ligand>
        <name>a divalent metal cation</name>
        <dbReference type="ChEBI" id="CHEBI:60240"/>
        <label>2</label>
    </ligand>
</feature>
<dbReference type="PROSITE" id="PS01090">
    <property type="entry name" value="TATD_2"/>
    <property type="match status" value="1"/>
</dbReference>
<name>A0A348HGG6_9GAMM</name>
<dbReference type="InterPro" id="IPR001130">
    <property type="entry name" value="TatD-like"/>
</dbReference>
<reference evidence="5 6" key="1">
    <citation type="submission" date="2018-09" db="EMBL/GenBank/DDBJ databases">
        <title>Zymobacter palmae IAM14233 (=T109) whole genome analysis.</title>
        <authorList>
            <person name="Yanase H."/>
        </authorList>
    </citation>
    <scope>NUCLEOTIDE SEQUENCE [LARGE SCALE GENOMIC DNA]</scope>
    <source>
        <strain evidence="5 6">IAM14233</strain>
    </source>
</reference>
<dbReference type="PANTHER" id="PTHR46124">
    <property type="entry name" value="D-AMINOACYL-TRNA DEACYLASE"/>
    <property type="match status" value="1"/>
</dbReference>
<dbReference type="GO" id="GO:0005829">
    <property type="term" value="C:cytosol"/>
    <property type="evidence" value="ECO:0007669"/>
    <property type="project" value="TreeGrafter"/>
</dbReference>
<dbReference type="OrthoDB" id="9810005at2"/>
<protein>
    <submittedName>
        <fullName evidence="5">Mg-dependent DNase</fullName>
    </submittedName>
</protein>
<dbReference type="Proteomes" id="UP000267342">
    <property type="component" value="Chromosome"/>
</dbReference>
<feature type="binding site" evidence="4">
    <location>
        <position position="229"/>
    </location>
    <ligand>
        <name>a divalent metal cation</name>
        <dbReference type="ChEBI" id="CHEBI:60240"/>
        <label>1</label>
    </ligand>
</feature>
<organism evidence="5 6">
    <name type="scientific">Zymobacter palmae</name>
    <dbReference type="NCBI Taxonomy" id="33074"/>
    <lineage>
        <taxon>Bacteria</taxon>
        <taxon>Pseudomonadati</taxon>
        <taxon>Pseudomonadota</taxon>
        <taxon>Gammaproteobacteria</taxon>
        <taxon>Oceanospirillales</taxon>
        <taxon>Halomonadaceae</taxon>
        <taxon>Zymobacter group</taxon>
        <taxon>Zymobacter</taxon>
    </lineage>
</organism>
<dbReference type="Gene3D" id="3.20.20.140">
    <property type="entry name" value="Metal-dependent hydrolases"/>
    <property type="match status" value="1"/>
</dbReference>
<dbReference type="STRING" id="1123510.GCA_000620025_01135"/>
<dbReference type="PIRSF" id="PIRSF005902">
    <property type="entry name" value="DNase_TatD"/>
    <property type="match status" value="1"/>
</dbReference>
<evidence type="ECO:0000256" key="4">
    <source>
        <dbReference type="PIRSR" id="PIRSR005902-1"/>
    </source>
</evidence>
<accession>A0A348HGG6</accession>
<dbReference type="AlphaFoldDB" id="A0A348HGG6"/>
<dbReference type="GO" id="GO:0004536">
    <property type="term" value="F:DNA nuclease activity"/>
    <property type="evidence" value="ECO:0007669"/>
    <property type="project" value="InterPro"/>
</dbReference>
<dbReference type="GO" id="GO:0016788">
    <property type="term" value="F:hydrolase activity, acting on ester bonds"/>
    <property type="evidence" value="ECO:0007669"/>
    <property type="project" value="InterPro"/>
</dbReference>
<dbReference type="NCBIfam" id="TIGR00010">
    <property type="entry name" value="YchF/TatD family DNA exonuclease"/>
    <property type="match status" value="1"/>
</dbReference>
<feature type="binding site" evidence="4">
    <location>
        <position position="26"/>
    </location>
    <ligand>
        <name>a divalent metal cation</name>
        <dbReference type="ChEBI" id="CHEBI:60240"/>
        <label>1</label>
    </ligand>
</feature>
<dbReference type="KEGG" id="zpl:ZBT109_1972"/>
<feature type="binding site" evidence="4">
    <location>
        <position position="154"/>
    </location>
    <ligand>
        <name>a divalent metal cation</name>
        <dbReference type="ChEBI" id="CHEBI:60240"/>
        <label>2</label>
    </ligand>
</feature>
<dbReference type="RefSeq" id="WP_051523691.1">
    <property type="nucleotide sequence ID" value="NZ_AP018933.1"/>
</dbReference>
<gene>
    <name evidence="5" type="ORF">ZBT109_1972</name>
</gene>
<dbReference type="FunFam" id="3.20.20.140:FF:000005">
    <property type="entry name" value="TatD family hydrolase"/>
    <property type="match status" value="1"/>
</dbReference>
<evidence type="ECO:0000313" key="6">
    <source>
        <dbReference type="Proteomes" id="UP000267342"/>
    </source>
</evidence>
<dbReference type="Pfam" id="PF01026">
    <property type="entry name" value="TatD_DNase"/>
    <property type="match status" value="1"/>
</dbReference>
<dbReference type="PROSITE" id="PS01137">
    <property type="entry name" value="TATD_1"/>
    <property type="match status" value="1"/>
</dbReference>
<evidence type="ECO:0000256" key="1">
    <source>
        <dbReference type="ARBA" id="ARBA00009275"/>
    </source>
</evidence>
<dbReference type="EMBL" id="AP018933">
    <property type="protein sequence ID" value="BBG30718.1"/>
    <property type="molecule type" value="Genomic_DNA"/>
</dbReference>
<dbReference type="PANTHER" id="PTHR46124:SF2">
    <property type="entry name" value="D-AMINOACYL-TRNA DEACYLASE"/>
    <property type="match status" value="1"/>
</dbReference>
<dbReference type="CDD" id="cd01310">
    <property type="entry name" value="TatD_DNAse"/>
    <property type="match status" value="1"/>
</dbReference>
<dbReference type="InterPro" id="IPR018228">
    <property type="entry name" value="DNase_TatD-rel_CS"/>
</dbReference>
<dbReference type="InterPro" id="IPR015991">
    <property type="entry name" value="TatD/YcfH-like"/>
</dbReference>
<dbReference type="InterPro" id="IPR032466">
    <property type="entry name" value="Metal_Hydrolase"/>
</dbReference>
<sequence>MSVTASDIPASPLSSDELYLVDSHCHLDRLRQGGLSEQEMDDIVAAARYNGVKRMLTLPTTLDDMPAVVALARRHPEIVYALGVHPLTPLETEPSLDELRALIERYEPVAIGEIGLDYCTNEQGDYRIAPDIQRERLVRHLVAATEARLPVCIHTREAREDTLALLKAHTDPDVGGVLHCFTGDLEMAREAVRMGFMISMSGIVTFHSAENVRELARAIPLDRLLIETDSPYLAPVPFRGKMNQPAYVLEVARCIADVRGISVDEVIMQTTANFHRLFNRVSAA</sequence>
<feature type="binding site" evidence="4">
    <location>
        <position position="24"/>
    </location>
    <ligand>
        <name>a divalent metal cation</name>
        <dbReference type="ChEBI" id="CHEBI:60240"/>
        <label>1</label>
    </ligand>
</feature>
<dbReference type="SUPFAM" id="SSF51556">
    <property type="entry name" value="Metallo-dependent hydrolases"/>
    <property type="match status" value="1"/>
</dbReference>
<keyword evidence="6" id="KW-1185">Reference proteome</keyword>
<keyword evidence="3" id="KW-0378">Hydrolase</keyword>